<accession>A0ABU8VM86</accession>
<dbReference type="Proteomes" id="UP001365846">
    <property type="component" value="Unassembled WGS sequence"/>
</dbReference>
<dbReference type="EMBL" id="JBBKZU010000014">
    <property type="protein sequence ID" value="MEJ8814773.1"/>
    <property type="molecule type" value="Genomic_DNA"/>
</dbReference>
<evidence type="ECO:0000313" key="2">
    <source>
        <dbReference type="Proteomes" id="UP001365846"/>
    </source>
</evidence>
<dbReference type="RefSeq" id="WP_340360001.1">
    <property type="nucleotide sequence ID" value="NZ_JBBKZU010000014.1"/>
</dbReference>
<name>A0ABU8VM86_9BURK</name>
<gene>
    <name evidence="1" type="ORF">WKW77_27125</name>
</gene>
<protein>
    <submittedName>
        <fullName evidence="1">Uncharacterized protein</fullName>
    </submittedName>
</protein>
<evidence type="ECO:0000313" key="1">
    <source>
        <dbReference type="EMBL" id="MEJ8814773.1"/>
    </source>
</evidence>
<organism evidence="1 2">
    <name type="scientific">Variovorax ureilyticus</name>
    <dbReference type="NCBI Taxonomy" id="1836198"/>
    <lineage>
        <taxon>Bacteria</taxon>
        <taxon>Pseudomonadati</taxon>
        <taxon>Pseudomonadota</taxon>
        <taxon>Betaproteobacteria</taxon>
        <taxon>Burkholderiales</taxon>
        <taxon>Comamonadaceae</taxon>
        <taxon>Variovorax</taxon>
    </lineage>
</organism>
<proteinExistence type="predicted"/>
<reference evidence="1 2" key="1">
    <citation type="submission" date="2024-03" db="EMBL/GenBank/DDBJ databases">
        <title>Novel species of the genus Variovorax.</title>
        <authorList>
            <person name="Liu Q."/>
            <person name="Xin Y.-H."/>
        </authorList>
    </citation>
    <scope>NUCLEOTIDE SEQUENCE [LARGE SCALE GENOMIC DNA]</scope>
    <source>
        <strain evidence="1 2">KACC 18899</strain>
    </source>
</reference>
<sequence>MTQRIEELHEAVLELAALRPRPRLERLSGLHNPWGHTAALTDAWRFLDLCEDPVIVDQVAATIGSDIVLWDSELHLEAAFYLRFVREGREGRYWPVAPLQGAVVLVAPQRSQPVVCLDLRCVATGLPPFDPREPLYVIRYMPASSSFVRDARAPANWIAMEEQPLINHAARPLWLVRGEDRAGNDFVTGFSPPVPRWAGIQPKEH</sequence>
<keyword evidence="2" id="KW-1185">Reference proteome</keyword>
<comment type="caution">
    <text evidence="1">The sequence shown here is derived from an EMBL/GenBank/DDBJ whole genome shotgun (WGS) entry which is preliminary data.</text>
</comment>